<evidence type="ECO:0000313" key="8">
    <source>
        <dbReference type="Proteomes" id="UP000607559"/>
    </source>
</evidence>
<dbReference type="AlphaFoldDB" id="A0A8J2UFM1"/>
<organism evidence="7 8">
    <name type="scientific">Puia dinghuensis</name>
    <dbReference type="NCBI Taxonomy" id="1792502"/>
    <lineage>
        <taxon>Bacteria</taxon>
        <taxon>Pseudomonadati</taxon>
        <taxon>Bacteroidota</taxon>
        <taxon>Chitinophagia</taxon>
        <taxon>Chitinophagales</taxon>
        <taxon>Chitinophagaceae</taxon>
        <taxon>Puia</taxon>
    </lineage>
</organism>
<dbReference type="SUPFAM" id="SSF56935">
    <property type="entry name" value="Porins"/>
    <property type="match status" value="1"/>
</dbReference>
<feature type="domain" description="Outer membrane protein beta-barrel" evidence="6">
    <location>
        <begin position="460"/>
        <end position="801"/>
    </location>
</feature>
<evidence type="ECO:0000256" key="1">
    <source>
        <dbReference type="ARBA" id="ARBA00004442"/>
    </source>
</evidence>
<evidence type="ECO:0000256" key="5">
    <source>
        <dbReference type="SAM" id="SignalP"/>
    </source>
</evidence>
<reference evidence="7" key="1">
    <citation type="journal article" date="2014" name="Int. J. Syst. Evol. Microbiol.">
        <title>Complete genome sequence of Corynebacterium casei LMG S-19264T (=DSM 44701T), isolated from a smear-ripened cheese.</title>
        <authorList>
            <consortium name="US DOE Joint Genome Institute (JGI-PGF)"/>
            <person name="Walter F."/>
            <person name="Albersmeier A."/>
            <person name="Kalinowski J."/>
            <person name="Ruckert C."/>
        </authorList>
    </citation>
    <scope>NUCLEOTIDE SEQUENCE</scope>
    <source>
        <strain evidence="7">CGMCC 1.15448</strain>
    </source>
</reference>
<dbReference type="Pfam" id="PF14905">
    <property type="entry name" value="OMP_b-brl_3"/>
    <property type="match status" value="1"/>
</dbReference>
<dbReference type="InterPro" id="IPR008969">
    <property type="entry name" value="CarboxyPept-like_regulatory"/>
</dbReference>
<dbReference type="Gene3D" id="2.60.40.1120">
    <property type="entry name" value="Carboxypeptidase-like, regulatory domain"/>
    <property type="match status" value="1"/>
</dbReference>
<keyword evidence="3" id="KW-0998">Cell outer membrane</keyword>
<feature type="compositionally biased region" description="Gly residues" evidence="4">
    <location>
        <begin position="293"/>
        <end position="308"/>
    </location>
</feature>
<keyword evidence="2" id="KW-0472">Membrane</keyword>
<accession>A0A8J2UFM1</accession>
<evidence type="ECO:0000256" key="2">
    <source>
        <dbReference type="ARBA" id="ARBA00023136"/>
    </source>
</evidence>
<evidence type="ECO:0000256" key="4">
    <source>
        <dbReference type="SAM" id="MobiDB-lite"/>
    </source>
</evidence>
<dbReference type="GO" id="GO:0009279">
    <property type="term" value="C:cell outer membrane"/>
    <property type="evidence" value="ECO:0007669"/>
    <property type="project" value="UniProtKB-SubCell"/>
</dbReference>
<feature type="chain" id="PRO_5035284049" evidence="5">
    <location>
        <begin position="22"/>
        <end position="979"/>
    </location>
</feature>
<dbReference type="RefSeq" id="WP_188934503.1">
    <property type="nucleotide sequence ID" value="NZ_BMJC01000004.1"/>
</dbReference>
<evidence type="ECO:0000259" key="6">
    <source>
        <dbReference type="Pfam" id="PF14905"/>
    </source>
</evidence>
<protein>
    <submittedName>
        <fullName evidence="7">Collagen-binding protein</fullName>
    </submittedName>
</protein>
<keyword evidence="8" id="KW-1185">Reference proteome</keyword>
<dbReference type="Pfam" id="PF13620">
    <property type="entry name" value="CarboxypepD_reg"/>
    <property type="match status" value="1"/>
</dbReference>
<dbReference type="InterPro" id="IPR036942">
    <property type="entry name" value="Beta-barrel_TonB_sf"/>
</dbReference>
<dbReference type="SUPFAM" id="SSF49464">
    <property type="entry name" value="Carboxypeptidase regulatory domain-like"/>
    <property type="match status" value="1"/>
</dbReference>
<keyword evidence="5" id="KW-0732">Signal</keyword>
<evidence type="ECO:0000256" key="3">
    <source>
        <dbReference type="ARBA" id="ARBA00023237"/>
    </source>
</evidence>
<comment type="subcellular location">
    <subcellularLocation>
        <location evidence="1">Cell outer membrane</location>
    </subcellularLocation>
</comment>
<proteinExistence type="predicted"/>
<gene>
    <name evidence="7" type="ORF">GCM10011511_37350</name>
</gene>
<keyword evidence="7" id="KW-0176">Collagen</keyword>
<dbReference type="EMBL" id="BMJC01000004">
    <property type="protein sequence ID" value="GGB10298.1"/>
    <property type="molecule type" value="Genomic_DNA"/>
</dbReference>
<feature type="signal peptide" evidence="5">
    <location>
        <begin position="1"/>
        <end position="21"/>
    </location>
</feature>
<feature type="region of interest" description="Disordered" evidence="4">
    <location>
        <begin position="293"/>
        <end position="313"/>
    </location>
</feature>
<reference evidence="7" key="2">
    <citation type="submission" date="2020-09" db="EMBL/GenBank/DDBJ databases">
        <authorList>
            <person name="Sun Q."/>
            <person name="Zhou Y."/>
        </authorList>
    </citation>
    <scope>NUCLEOTIDE SEQUENCE</scope>
    <source>
        <strain evidence="7">CGMCC 1.15448</strain>
    </source>
</reference>
<comment type="caution">
    <text evidence="7">The sequence shown here is derived from an EMBL/GenBank/DDBJ whole genome shotgun (WGS) entry which is preliminary data.</text>
</comment>
<name>A0A8J2UFM1_9BACT</name>
<evidence type="ECO:0000313" key="7">
    <source>
        <dbReference type="EMBL" id="GGB10298.1"/>
    </source>
</evidence>
<sequence length="979" mass="108030">MKKFALFLLTGAFFLATPSFSQSNIRGTVKGVLMDTTDGKQPLVNATISVTPLAGDSTDAEYTVSGKGGAFQMKGLRAGQYRLLITYEGYQHIAKRFSISDTSSVVDFSTLYMRHADKMLAEVIIQRPPMGIKKDTVEYNAGSFAVKPNAVAEDLLKKLPGVTVDNSGNITAHGETVQRVLVDGKRFFSDDPKLATRNLPPDIIDKIQVFDDLSDQSKFTGFDDGNRVKTINIVTKKNSRHGYFGRVAGGGGTNQDYDENINMHRFDGNQQVSVLGQGNDINKQNFSPQDIFGGGGGGGRRGGGGGFGAATSPQSTGVTTVWAGGANYRNTFGTNPNHSTDLYGSYFYNFQHTSVQQTDSSISPVHTNYPSDSAFVSNGNSNNISRIQSHRVYLNLESRFDSNNSLIFRPNVTFQKSTPSGSSFNEETDNHLTPINSSNGHTSSTNSGFQINGTNLQLRHRFAKPYRTISLDVNATANINNGYGYNYSINNIYRRNITDTLNQFYLDSLHSWTVTPSLSYTEPLSKSQILQFNYTHVYTRSTTINDTYDFVDSVKAYNRFDNLFSNSYRFTQNSDQVGLYWRIQHAKYNFSAGSGVQWTKFDSYNTTKGIPVDHGYTNYTPTVNFNYQFSNTSHLRMNYAGRTGTPSASQLQPLTTTSDSISFQIGNPALKPQFTHSLRILYANFNPGTQRVIFATVNASTIVNDIQSAVYRNALGGQNTKYVNLDGTYNVSGFFNYGFPLKHPKSNLNFMTNITYAQSQSLLAQDSLSAAAGRYAHEYTRNTGLNETIRWTTNIKKNFDMNFSSTTGYTINKNPGAQQSTSDTAKAGNVSSSTNLNTFTETLSTEFTAYTNSGWLIAATFDYTYAYTASNTYTAHIPLLTPSIAKQLFKKKNGEIRLTVFDVLNKNTSVSKSVGTFGAVTYNRTNVLSRYAMLTFTWNLNNFAGQNQRRMPGFFPGRFRGDGGGGGGFRDGGGNFPIN</sequence>
<dbReference type="InterPro" id="IPR041700">
    <property type="entry name" value="OMP_b-brl_3"/>
</dbReference>
<dbReference type="Proteomes" id="UP000607559">
    <property type="component" value="Unassembled WGS sequence"/>
</dbReference>
<dbReference type="Gene3D" id="2.40.170.20">
    <property type="entry name" value="TonB-dependent receptor, beta-barrel domain"/>
    <property type="match status" value="1"/>
</dbReference>